<comment type="subunit">
    <text evidence="5">Binds ribosomal protein uS19.</text>
</comment>
<feature type="domain" description="Ribosome maturation factor RimM PRC barrel" evidence="7">
    <location>
        <begin position="101"/>
        <end position="168"/>
    </location>
</feature>
<dbReference type="InterPro" id="IPR002676">
    <property type="entry name" value="RimM_N"/>
</dbReference>
<dbReference type="GO" id="GO:0005840">
    <property type="term" value="C:ribosome"/>
    <property type="evidence" value="ECO:0007669"/>
    <property type="project" value="InterPro"/>
</dbReference>
<dbReference type="SUPFAM" id="SSF50447">
    <property type="entry name" value="Translation proteins"/>
    <property type="match status" value="1"/>
</dbReference>
<dbReference type="SUPFAM" id="SSF50346">
    <property type="entry name" value="PRC-barrel domain"/>
    <property type="match status" value="1"/>
</dbReference>
<keyword evidence="4 5" id="KW-0143">Chaperone</keyword>
<protein>
    <recommendedName>
        <fullName evidence="5">Ribosome maturation factor RimM</fullName>
    </recommendedName>
</protein>
<dbReference type="InterPro" id="IPR009000">
    <property type="entry name" value="Transl_B-barrel_sf"/>
</dbReference>
<gene>
    <name evidence="5" type="primary">rimM</name>
    <name evidence="8" type="ORF">HNQ88_000690</name>
</gene>
<feature type="domain" description="RimM N-terminal" evidence="6">
    <location>
        <begin position="9"/>
        <end position="87"/>
    </location>
</feature>
<keyword evidence="3 5" id="KW-0698">rRNA processing</keyword>
<dbReference type="Pfam" id="PF01782">
    <property type="entry name" value="RimM"/>
    <property type="match status" value="1"/>
</dbReference>
<dbReference type="InterPro" id="IPR011961">
    <property type="entry name" value="RimM"/>
</dbReference>
<dbReference type="NCBIfam" id="TIGR02273">
    <property type="entry name" value="16S_RimM"/>
    <property type="match status" value="1"/>
</dbReference>
<organism evidence="8 9">
    <name type="scientific">Aureibacter tunicatorum</name>
    <dbReference type="NCBI Taxonomy" id="866807"/>
    <lineage>
        <taxon>Bacteria</taxon>
        <taxon>Pseudomonadati</taxon>
        <taxon>Bacteroidota</taxon>
        <taxon>Cytophagia</taxon>
        <taxon>Cytophagales</taxon>
        <taxon>Persicobacteraceae</taxon>
        <taxon>Aureibacter</taxon>
    </lineage>
</organism>
<evidence type="ECO:0000256" key="2">
    <source>
        <dbReference type="ARBA" id="ARBA00022517"/>
    </source>
</evidence>
<evidence type="ECO:0000256" key="4">
    <source>
        <dbReference type="ARBA" id="ARBA00023186"/>
    </source>
</evidence>
<dbReference type="InterPro" id="IPR056792">
    <property type="entry name" value="PRC_RimM"/>
</dbReference>
<keyword evidence="9" id="KW-1185">Reference proteome</keyword>
<dbReference type="AlphaFoldDB" id="A0AAE4BP91"/>
<evidence type="ECO:0000259" key="6">
    <source>
        <dbReference type="Pfam" id="PF01782"/>
    </source>
</evidence>
<keyword evidence="2 5" id="KW-0690">Ribosome biogenesis</keyword>
<evidence type="ECO:0000256" key="1">
    <source>
        <dbReference type="ARBA" id="ARBA00022490"/>
    </source>
</evidence>
<name>A0AAE4BP91_9BACT</name>
<dbReference type="PANTHER" id="PTHR33692">
    <property type="entry name" value="RIBOSOME MATURATION FACTOR RIMM"/>
    <property type="match status" value="1"/>
</dbReference>
<dbReference type="GO" id="GO:0005737">
    <property type="term" value="C:cytoplasm"/>
    <property type="evidence" value="ECO:0007669"/>
    <property type="project" value="UniProtKB-SubCell"/>
</dbReference>
<dbReference type="Proteomes" id="UP001185092">
    <property type="component" value="Unassembled WGS sequence"/>
</dbReference>
<evidence type="ECO:0000313" key="8">
    <source>
        <dbReference type="EMBL" id="MDR6237714.1"/>
    </source>
</evidence>
<evidence type="ECO:0000256" key="3">
    <source>
        <dbReference type="ARBA" id="ARBA00022552"/>
    </source>
</evidence>
<dbReference type="Pfam" id="PF24986">
    <property type="entry name" value="PRC_RimM"/>
    <property type="match status" value="1"/>
</dbReference>
<comment type="similarity">
    <text evidence="5">Belongs to the RimM family.</text>
</comment>
<evidence type="ECO:0000259" key="7">
    <source>
        <dbReference type="Pfam" id="PF24986"/>
    </source>
</evidence>
<dbReference type="InterPro" id="IPR036976">
    <property type="entry name" value="RimM_N_sf"/>
</dbReference>
<comment type="subcellular location">
    <subcellularLocation>
        <location evidence="5">Cytoplasm</location>
    </subcellularLocation>
</comment>
<dbReference type="InterPro" id="IPR011033">
    <property type="entry name" value="PRC_barrel-like_sf"/>
</dbReference>
<dbReference type="RefSeq" id="WP_309937184.1">
    <property type="nucleotide sequence ID" value="NZ_AP025305.1"/>
</dbReference>
<accession>A0AAE4BP91</accession>
<dbReference type="EMBL" id="JAVDQD010000001">
    <property type="protein sequence ID" value="MDR6237714.1"/>
    <property type="molecule type" value="Genomic_DNA"/>
</dbReference>
<dbReference type="HAMAP" id="MF_00014">
    <property type="entry name" value="Ribosome_mat_RimM"/>
    <property type="match status" value="1"/>
</dbReference>
<comment type="caution">
    <text evidence="8">The sequence shown here is derived from an EMBL/GenBank/DDBJ whole genome shotgun (WGS) entry which is preliminary data.</text>
</comment>
<proteinExistence type="inferred from homology"/>
<sequence>MRIEDCYHLGTIVKKHGLRGEVLVTFDVDEPGMYEEVEAIFLKEGESLLPYFVEDVHFSNQRVIVKFEGVDTPEQADEFKGMEMYLPLEVLPDLGEGKYYYHELIGMQVIDKEAGDIGKVLNVLDLTSQMLLQVDHKEKEVLIPLSDDIVVSVDKKLQKIDVDLPDGLLDLYLED</sequence>
<evidence type="ECO:0000313" key="9">
    <source>
        <dbReference type="Proteomes" id="UP001185092"/>
    </source>
</evidence>
<evidence type="ECO:0000256" key="5">
    <source>
        <dbReference type="HAMAP-Rule" id="MF_00014"/>
    </source>
</evidence>
<dbReference type="GO" id="GO:0006364">
    <property type="term" value="P:rRNA processing"/>
    <property type="evidence" value="ECO:0007669"/>
    <property type="project" value="UniProtKB-UniRule"/>
</dbReference>
<keyword evidence="1 5" id="KW-0963">Cytoplasm</keyword>
<dbReference type="Gene3D" id="2.40.30.60">
    <property type="entry name" value="RimM"/>
    <property type="match status" value="1"/>
</dbReference>
<dbReference type="Gene3D" id="2.30.30.240">
    <property type="entry name" value="PRC-barrel domain"/>
    <property type="match status" value="1"/>
</dbReference>
<dbReference type="PANTHER" id="PTHR33692:SF1">
    <property type="entry name" value="RIBOSOME MATURATION FACTOR RIMM"/>
    <property type="match status" value="1"/>
</dbReference>
<dbReference type="GO" id="GO:0042274">
    <property type="term" value="P:ribosomal small subunit biogenesis"/>
    <property type="evidence" value="ECO:0007669"/>
    <property type="project" value="UniProtKB-UniRule"/>
</dbReference>
<comment type="domain">
    <text evidence="5">The PRC barrel domain binds ribosomal protein uS19.</text>
</comment>
<dbReference type="GO" id="GO:0043022">
    <property type="term" value="F:ribosome binding"/>
    <property type="evidence" value="ECO:0007669"/>
    <property type="project" value="InterPro"/>
</dbReference>
<comment type="function">
    <text evidence="5">An accessory protein needed during the final step in the assembly of 30S ribosomal subunit, possibly for assembly of the head region. Essential for efficient processing of 16S rRNA. May be needed both before and after RbfA during the maturation of 16S rRNA. It has affinity for free ribosomal 30S subunits but not for 70S ribosomes.</text>
</comment>
<reference evidence="8" key="1">
    <citation type="submission" date="2023-07" db="EMBL/GenBank/DDBJ databases">
        <title>Genomic Encyclopedia of Type Strains, Phase IV (KMG-IV): sequencing the most valuable type-strain genomes for metagenomic binning, comparative biology and taxonomic classification.</title>
        <authorList>
            <person name="Goeker M."/>
        </authorList>
    </citation>
    <scope>NUCLEOTIDE SEQUENCE</scope>
    <source>
        <strain evidence="8">DSM 26174</strain>
    </source>
</reference>